<reference evidence="2" key="1">
    <citation type="submission" date="2016-08" db="EMBL/GenBank/DDBJ databases">
        <title>Complete Genome Seqeunce of Paenibacillus sp. BIHB 4019 from tea rhizoplane.</title>
        <authorList>
            <person name="Thakur R."/>
            <person name="Swarnkar M.K."/>
            <person name="Gulati A."/>
        </authorList>
    </citation>
    <scope>NUCLEOTIDE SEQUENCE [LARGE SCALE GENOMIC DNA]</scope>
    <source>
        <strain evidence="2">BIHB4019</strain>
    </source>
</reference>
<evidence type="ECO:0000313" key="2">
    <source>
        <dbReference type="EMBL" id="ANY68575.1"/>
    </source>
</evidence>
<keyword evidence="1" id="KW-0472">Membrane</keyword>
<sequence length="151" mass="16315">MRKRRDAFKWAIIGGVLVFVILYGIEMSSSGIERIYGPIEETGASSVIPVDAIIRQGAEEGGSGTIVPETQSIAGMSDAASRKISELEKELAEVRKLAEQNALYGDRLPGMPYENQEPSVNKLADGTAGLLQSFSTGSMEFIVDLFEKVTN</sequence>
<proteinExistence type="predicted"/>
<name>A0A1B2DLJ9_9BACL</name>
<gene>
    <name evidence="2" type="ORF">BBD42_20420</name>
</gene>
<protein>
    <recommendedName>
        <fullName evidence="3">DUF3679 domain-containing protein</fullName>
    </recommendedName>
</protein>
<dbReference type="EMBL" id="CP016808">
    <property type="protein sequence ID" value="ANY68575.1"/>
    <property type="molecule type" value="Genomic_DNA"/>
</dbReference>
<keyword evidence="1" id="KW-1133">Transmembrane helix</keyword>
<accession>A0A1B2DLJ9</accession>
<evidence type="ECO:0008006" key="3">
    <source>
        <dbReference type="Google" id="ProtNLM"/>
    </source>
</evidence>
<feature type="transmembrane region" description="Helical" evidence="1">
    <location>
        <begin position="7"/>
        <end position="25"/>
    </location>
</feature>
<keyword evidence="1" id="KW-0812">Transmembrane</keyword>
<dbReference type="RefSeq" id="WP_099519691.1">
    <property type="nucleotide sequence ID" value="NZ_CP016808.1"/>
</dbReference>
<dbReference type="AlphaFoldDB" id="A0A1B2DLJ9"/>
<evidence type="ECO:0000256" key="1">
    <source>
        <dbReference type="SAM" id="Phobius"/>
    </source>
</evidence>
<organism evidence="2">
    <name type="scientific">Paenibacillus sp. BIHB 4019</name>
    <dbReference type="NCBI Taxonomy" id="1870819"/>
    <lineage>
        <taxon>Bacteria</taxon>
        <taxon>Bacillati</taxon>
        <taxon>Bacillota</taxon>
        <taxon>Bacilli</taxon>
        <taxon>Bacillales</taxon>
        <taxon>Paenibacillaceae</taxon>
        <taxon>Paenibacillus</taxon>
    </lineage>
</organism>